<comment type="caution">
    <text evidence="1">The sequence shown here is derived from an EMBL/GenBank/DDBJ whole genome shotgun (WGS) entry which is preliminary data.</text>
</comment>
<evidence type="ECO:0000313" key="1">
    <source>
        <dbReference type="EMBL" id="GAG87040.1"/>
    </source>
</evidence>
<reference evidence="1" key="1">
    <citation type="journal article" date="2014" name="Front. Microbiol.">
        <title>High frequency of phylogenetically diverse reductive dehalogenase-homologous genes in deep subseafloor sedimentary metagenomes.</title>
        <authorList>
            <person name="Kawai M."/>
            <person name="Futagami T."/>
            <person name="Toyoda A."/>
            <person name="Takaki Y."/>
            <person name="Nishi S."/>
            <person name="Hori S."/>
            <person name="Arai W."/>
            <person name="Tsubouchi T."/>
            <person name="Morono Y."/>
            <person name="Uchiyama I."/>
            <person name="Ito T."/>
            <person name="Fujiyama A."/>
            <person name="Inagaki F."/>
            <person name="Takami H."/>
        </authorList>
    </citation>
    <scope>NUCLEOTIDE SEQUENCE</scope>
    <source>
        <strain evidence="1">Expedition CK06-06</strain>
    </source>
</reference>
<accession>X1AWB9</accession>
<gene>
    <name evidence="1" type="ORF">S01H4_24621</name>
</gene>
<feature type="non-terminal residue" evidence="1">
    <location>
        <position position="105"/>
    </location>
</feature>
<organism evidence="1">
    <name type="scientific">marine sediment metagenome</name>
    <dbReference type="NCBI Taxonomy" id="412755"/>
    <lineage>
        <taxon>unclassified sequences</taxon>
        <taxon>metagenomes</taxon>
        <taxon>ecological metagenomes</taxon>
    </lineage>
</organism>
<protein>
    <submittedName>
        <fullName evidence="1">Uncharacterized protein</fullName>
    </submittedName>
</protein>
<dbReference type="AlphaFoldDB" id="X1AWB9"/>
<sequence length="105" mass="11514">MAKIAFTPEIQFTPEVSFTPEKIDFTSTRKGFLQPTPGVQPSDIAKQASIGFINEALLGFPLFALEKGVSPEARKRLESEATPERIARGVGTTAGFFLQRFLLVL</sequence>
<name>X1AWB9_9ZZZZ</name>
<dbReference type="EMBL" id="BART01011592">
    <property type="protein sequence ID" value="GAG87040.1"/>
    <property type="molecule type" value="Genomic_DNA"/>
</dbReference>
<proteinExistence type="predicted"/>